<dbReference type="RefSeq" id="WP_249904470.1">
    <property type="nucleotide sequence ID" value="NZ_JAMGBA010000002.1"/>
</dbReference>
<protein>
    <submittedName>
        <fullName evidence="1">Uncharacterized protein</fullName>
    </submittedName>
</protein>
<proteinExistence type="predicted"/>
<evidence type="ECO:0000313" key="1">
    <source>
        <dbReference type="EMBL" id="MCL6699100.1"/>
    </source>
</evidence>
<organism evidence="1 2">
    <name type="scientific">Sphingomonas caseinilyticus</name>
    <dbReference type="NCBI Taxonomy" id="2908205"/>
    <lineage>
        <taxon>Bacteria</taxon>
        <taxon>Pseudomonadati</taxon>
        <taxon>Pseudomonadota</taxon>
        <taxon>Alphaproteobacteria</taxon>
        <taxon>Sphingomonadales</taxon>
        <taxon>Sphingomonadaceae</taxon>
        <taxon>Sphingomonas</taxon>
    </lineage>
</organism>
<dbReference type="EMBL" id="JAMGBA010000002">
    <property type="protein sequence ID" value="MCL6699100.1"/>
    <property type="molecule type" value="Genomic_DNA"/>
</dbReference>
<evidence type="ECO:0000313" key="2">
    <source>
        <dbReference type="Proteomes" id="UP001203410"/>
    </source>
</evidence>
<gene>
    <name evidence="1" type="ORF">LZ496_09950</name>
</gene>
<sequence>MPHAGDLASFITDNFKSIWTLELLLFLKEHAATAWQNDSLVSALRASDAIVATSVDHLFAAGLILSDTKGARYAPASQDLGELVEEAQRLYATKPNAVRRLIVSRGANLSAFASSFKIGRD</sequence>
<reference evidence="1 2" key="1">
    <citation type="submission" date="2022-05" db="EMBL/GenBank/DDBJ databases">
        <authorList>
            <person name="Jo J.-H."/>
            <person name="Im W.-T."/>
        </authorList>
    </citation>
    <scope>NUCLEOTIDE SEQUENCE [LARGE SCALE GENOMIC DNA]</scope>
    <source>
        <strain evidence="1 2">NSE70-1</strain>
    </source>
</reference>
<name>A0ABT0RVS9_9SPHN</name>
<accession>A0ABT0RVS9</accession>
<comment type="caution">
    <text evidence="1">The sequence shown here is derived from an EMBL/GenBank/DDBJ whole genome shotgun (WGS) entry which is preliminary data.</text>
</comment>
<keyword evidence="2" id="KW-1185">Reference proteome</keyword>
<dbReference type="Proteomes" id="UP001203410">
    <property type="component" value="Unassembled WGS sequence"/>
</dbReference>